<proteinExistence type="predicted"/>
<feature type="region of interest" description="Disordered" evidence="1">
    <location>
        <begin position="227"/>
        <end position="248"/>
    </location>
</feature>
<comment type="caution">
    <text evidence="3">The sequence shown here is derived from an EMBL/GenBank/DDBJ whole genome shotgun (WGS) entry which is preliminary data.</text>
</comment>
<reference evidence="3 4" key="1">
    <citation type="journal article" name="Sci. Rep.">
        <title>Telomere-to-telomere assembled and centromere annotated genomes of the two main subspecies of the button mushroom Agaricus bisporus reveal especially polymorphic chromosome ends.</title>
        <authorList>
            <person name="Sonnenberg A.S.M."/>
            <person name="Sedaghat-Telgerd N."/>
            <person name="Lavrijssen B."/>
            <person name="Ohm R.A."/>
            <person name="Hendrickx P.M."/>
            <person name="Scholtmeijer K."/>
            <person name="Baars J.J.P."/>
            <person name="van Peer A."/>
        </authorList>
    </citation>
    <scope>NUCLEOTIDE SEQUENCE [LARGE SCALE GENOMIC DNA]</scope>
    <source>
        <strain evidence="3 4">H119_p4</strain>
    </source>
</reference>
<evidence type="ECO:0000256" key="2">
    <source>
        <dbReference type="SAM" id="Phobius"/>
    </source>
</evidence>
<name>A0A8H7F834_AGABI</name>
<evidence type="ECO:0000256" key="1">
    <source>
        <dbReference type="SAM" id="MobiDB-lite"/>
    </source>
</evidence>
<dbReference type="AlphaFoldDB" id="A0A8H7F834"/>
<dbReference type="EMBL" id="JABXXO010000003">
    <property type="protein sequence ID" value="KAF7782364.1"/>
    <property type="molecule type" value="Genomic_DNA"/>
</dbReference>
<feature type="transmembrane region" description="Helical" evidence="2">
    <location>
        <begin position="94"/>
        <end position="114"/>
    </location>
</feature>
<keyword evidence="2" id="KW-0472">Membrane</keyword>
<keyword evidence="2" id="KW-1133">Transmembrane helix</keyword>
<dbReference type="Proteomes" id="UP000629468">
    <property type="component" value="Unassembled WGS sequence"/>
</dbReference>
<feature type="compositionally biased region" description="Low complexity" evidence="1">
    <location>
        <begin position="235"/>
        <end position="248"/>
    </location>
</feature>
<feature type="transmembrane region" description="Helical" evidence="2">
    <location>
        <begin position="150"/>
        <end position="171"/>
    </location>
</feature>
<keyword evidence="2" id="KW-0812">Transmembrane</keyword>
<feature type="transmembrane region" description="Helical" evidence="2">
    <location>
        <begin position="12"/>
        <end position="37"/>
    </location>
</feature>
<protein>
    <submittedName>
        <fullName evidence="3">Uncharacterized protein</fullName>
    </submittedName>
</protein>
<sequence length="248" mass="27177">MAPKFCCCLPLRLGAIVISFLQFLLCGAAAGGFWYLLHLVDTEVNFDQVDHARNVRIAFIVAGSICTFGALIGLIGFFGAAFKKNGLVKTHLALLYVSLLLQVASGICSIIIFYRFRHDDEARERCIGGSSDAVKIDLCNALSLENTPEWAIWVSSLVPTVVVAYACYVVHSYSRRLAQQKADDQIFPRSGPAYTPVLVTDKDESHSLSRPHYSYPYADTTHSFGNATNTPPGSGHAAGYYNHNNNHV</sequence>
<accession>A0A8H7F834</accession>
<evidence type="ECO:0000313" key="4">
    <source>
        <dbReference type="Proteomes" id="UP000629468"/>
    </source>
</evidence>
<evidence type="ECO:0000313" key="3">
    <source>
        <dbReference type="EMBL" id="KAF7782364.1"/>
    </source>
</evidence>
<feature type="transmembrane region" description="Helical" evidence="2">
    <location>
        <begin position="57"/>
        <end position="82"/>
    </location>
</feature>
<organism evidence="3 4">
    <name type="scientific">Agaricus bisporus var. burnettii</name>
    <dbReference type="NCBI Taxonomy" id="192524"/>
    <lineage>
        <taxon>Eukaryota</taxon>
        <taxon>Fungi</taxon>
        <taxon>Dikarya</taxon>
        <taxon>Basidiomycota</taxon>
        <taxon>Agaricomycotina</taxon>
        <taxon>Agaricomycetes</taxon>
        <taxon>Agaricomycetidae</taxon>
        <taxon>Agaricales</taxon>
        <taxon>Agaricineae</taxon>
        <taxon>Agaricaceae</taxon>
        <taxon>Agaricus</taxon>
    </lineage>
</organism>
<gene>
    <name evidence="3" type="ORF">Agabi119p4_1740</name>
</gene>